<dbReference type="GeneID" id="108259427"/>
<keyword evidence="10" id="KW-0443">Lipid metabolism</keyword>
<evidence type="ECO:0000256" key="4">
    <source>
        <dbReference type="ARBA" id="ARBA00022676"/>
    </source>
</evidence>
<comment type="similarity">
    <text evidence="3 13">Belongs to the glycosyltransferase 31 family.</text>
</comment>
<name>A0A2D0Q802_ICTPU</name>
<keyword evidence="11 13" id="KW-0472">Membrane</keyword>
<dbReference type="EC" id="2.4.1.-" evidence="13"/>
<dbReference type="FunFam" id="3.90.550.50:FF:000001">
    <property type="entry name" value="Hexosyltransferase"/>
    <property type="match status" value="1"/>
</dbReference>
<evidence type="ECO:0000256" key="5">
    <source>
        <dbReference type="ARBA" id="ARBA00022679"/>
    </source>
</evidence>
<dbReference type="PANTHER" id="PTHR11214:SF115">
    <property type="entry name" value="HEXOSYLTRANSFERASE"/>
    <property type="match status" value="1"/>
</dbReference>
<feature type="chain" id="PRO_5039918453" description="Hexosyltransferase" evidence="14">
    <location>
        <begin position="26"/>
        <end position="423"/>
    </location>
</feature>
<evidence type="ECO:0000256" key="12">
    <source>
        <dbReference type="ARBA" id="ARBA00023180"/>
    </source>
</evidence>
<evidence type="ECO:0000256" key="8">
    <source>
        <dbReference type="ARBA" id="ARBA00022989"/>
    </source>
</evidence>
<evidence type="ECO:0000256" key="11">
    <source>
        <dbReference type="ARBA" id="ARBA00023136"/>
    </source>
</evidence>
<dbReference type="OrthoDB" id="5512589at2759"/>
<keyword evidence="4 13" id="KW-0328">Glycosyltransferase</keyword>
<reference evidence="15" key="1">
    <citation type="journal article" date="2016" name="Nat. Commun.">
        <title>The channel catfish genome sequence provides insights into the evolution of scale formation in teleosts.</title>
        <authorList>
            <person name="Liu Z."/>
            <person name="Liu S."/>
            <person name="Yao J."/>
            <person name="Bao L."/>
            <person name="Zhang J."/>
            <person name="Li Y."/>
            <person name="Jiang C."/>
            <person name="Sun L."/>
            <person name="Wang R."/>
            <person name="Zhang Y."/>
            <person name="Zhou T."/>
            <person name="Zeng Q."/>
            <person name="Fu Q."/>
            <person name="Gao S."/>
            <person name="Li N."/>
            <person name="Koren S."/>
            <person name="Jiang Y."/>
            <person name="Zimin A."/>
            <person name="Xu P."/>
            <person name="Phillippy A.M."/>
            <person name="Geng X."/>
            <person name="Song L."/>
            <person name="Sun F."/>
            <person name="Li C."/>
            <person name="Wang X."/>
            <person name="Chen A."/>
            <person name="Jin Y."/>
            <person name="Yuan Z."/>
            <person name="Yang Y."/>
            <person name="Tan S."/>
            <person name="Peatman E."/>
            <person name="Lu J."/>
            <person name="Qin Z."/>
            <person name="Dunham R."/>
            <person name="Li Z."/>
            <person name="Sonstegard T."/>
            <person name="Feng J."/>
            <person name="Danzmann R.G."/>
            <person name="Schroeder S."/>
            <person name="Scheffler B."/>
            <person name="Duke M.V."/>
            <person name="Ballard L."/>
            <person name="Kucuktas H."/>
            <person name="Kaltenboeck L."/>
            <person name="Liu H."/>
            <person name="Armbruster J."/>
            <person name="Xie Y."/>
            <person name="Kirby M.L."/>
            <person name="Tian Y."/>
            <person name="Flanagan M.E."/>
            <person name="Mu W."/>
            <person name="Waldbieser G.C."/>
        </authorList>
    </citation>
    <scope>NUCLEOTIDE SEQUENCE [LARGE SCALE GENOMIC DNA]</scope>
    <source>
        <strain evidence="15">SDA103</strain>
    </source>
</reference>
<dbReference type="KEGG" id="ipu:108259427"/>
<evidence type="ECO:0000256" key="9">
    <source>
        <dbReference type="ARBA" id="ARBA00023034"/>
    </source>
</evidence>
<comment type="pathway">
    <text evidence="2">Protein modification; protein glycosylation.</text>
</comment>
<dbReference type="PANTHER" id="PTHR11214">
    <property type="entry name" value="BETA-1,3-N-ACETYLGLUCOSAMINYLTRANSFERASE"/>
    <property type="match status" value="1"/>
</dbReference>
<proteinExistence type="inferred from homology"/>
<feature type="transmembrane region" description="Helical" evidence="13">
    <location>
        <begin position="43"/>
        <end position="64"/>
    </location>
</feature>
<organism evidence="15 16">
    <name type="scientific">Ictalurus punctatus</name>
    <name type="common">Channel catfish</name>
    <name type="synonym">Silurus punctatus</name>
    <dbReference type="NCBI Taxonomy" id="7998"/>
    <lineage>
        <taxon>Eukaryota</taxon>
        <taxon>Metazoa</taxon>
        <taxon>Chordata</taxon>
        <taxon>Craniata</taxon>
        <taxon>Vertebrata</taxon>
        <taxon>Euteleostomi</taxon>
        <taxon>Actinopterygii</taxon>
        <taxon>Neopterygii</taxon>
        <taxon>Teleostei</taxon>
        <taxon>Ostariophysi</taxon>
        <taxon>Siluriformes</taxon>
        <taxon>Ictaluridae</taxon>
        <taxon>Ictalurus</taxon>
    </lineage>
</organism>
<accession>A0A2D0Q802</accession>
<evidence type="ECO:0000313" key="16">
    <source>
        <dbReference type="RefSeq" id="XP_017314432.2"/>
    </source>
</evidence>
<evidence type="ECO:0000313" key="15">
    <source>
        <dbReference type="Proteomes" id="UP000221080"/>
    </source>
</evidence>
<evidence type="ECO:0000256" key="13">
    <source>
        <dbReference type="RuleBase" id="RU363063"/>
    </source>
</evidence>
<keyword evidence="5" id="KW-0808">Transferase</keyword>
<reference evidence="16" key="2">
    <citation type="submission" date="2025-08" db="UniProtKB">
        <authorList>
            <consortium name="RefSeq"/>
        </authorList>
    </citation>
    <scope>IDENTIFICATION</scope>
    <source>
        <tissue evidence="16">Blood</tissue>
    </source>
</reference>
<evidence type="ECO:0000256" key="14">
    <source>
        <dbReference type="SAM" id="SignalP"/>
    </source>
</evidence>
<dbReference type="GO" id="GO:0008499">
    <property type="term" value="F:N-acetyl-beta-D-glucosaminide beta-(1,3)-galactosyltransferase activity"/>
    <property type="evidence" value="ECO:0007669"/>
    <property type="project" value="TreeGrafter"/>
</dbReference>
<feature type="signal peptide" evidence="14">
    <location>
        <begin position="1"/>
        <end position="25"/>
    </location>
</feature>
<dbReference type="GO" id="GO:0006629">
    <property type="term" value="P:lipid metabolic process"/>
    <property type="evidence" value="ECO:0007669"/>
    <property type="project" value="UniProtKB-KW"/>
</dbReference>
<evidence type="ECO:0000256" key="10">
    <source>
        <dbReference type="ARBA" id="ARBA00023098"/>
    </source>
</evidence>
<dbReference type="InterPro" id="IPR002659">
    <property type="entry name" value="Glyco_trans_31"/>
</dbReference>
<dbReference type="RefSeq" id="XP_017314432.2">
    <property type="nucleotide sequence ID" value="XM_017458943.3"/>
</dbReference>
<protein>
    <recommendedName>
        <fullName evidence="13">Hexosyltransferase</fullName>
        <ecNumber evidence="13">2.4.1.-</ecNumber>
    </recommendedName>
</protein>
<keyword evidence="12" id="KW-0325">Glycoprotein</keyword>
<keyword evidence="7 13" id="KW-0735">Signal-anchor</keyword>
<keyword evidence="6 13" id="KW-0812">Transmembrane</keyword>
<keyword evidence="15" id="KW-1185">Reference proteome</keyword>
<comment type="subcellular location">
    <subcellularLocation>
        <location evidence="1 13">Golgi apparatus membrane</location>
        <topology evidence="1 13">Single-pass type II membrane protein</topology>
    </subcellularLocation>
</comment>
<dbReference type="Proteomes" id="UP000221080">
    <property type="component" value="Chromosome 27"/>
</dbReference>
<keyword evidence="14" id="KW-0732">Signal</keyword>
<dbReference type="GO" id="GO:0000139">
    <property type="term" value="C:Golgi membrane"/>
    <property type="evidence" value="ECO:0007669"/>
    <property type="project" value="UniProtKB-SubCell"/>
</dbReference>
<evidence type="ECO:0000256" key="3">
    <source>
        <dbReference type="ARBA" id="ARBA00008661"/>
    </source>
</evidence>
<dbReference type="AlphaFoldDB" id="A0A2D0Q802"/>
<dbReference type="Pfam" id="PF01762">
    <property type="entry name" value="Galactosyl_T"/>
    <property type="match status" value="1"/>
</dbReference>
<keyword evidence="9 13" id="KW-0333">Golgi apparatus</keyword>
<evidence type="ECO:0000256" key="2">
    <source>
        <dbReference type="ARBA" id="ARBA00004922"/>
    </source>
</evidence>
<evidence type="ECO:0000256" key="6">
    <source>
        <dbReference type="ARBA" id="ARBA00022692"/>
    </source>
</evidence>
<keyword evidence="8 13" id="KW-1133">Transmembrane helix</keyword>
<sequence>MRKPSHRINLRGIVVVLFLSSLLHTQTQQKLLAQMMASLNQHRFKICFIMLLSLVFIGLVSVQVSDISLKPSKLWLKNVARHLHSYMPIIPSIGNQMLIKQPPYPHYKQRSGELEISNTTHVVVTVTSRLNATESTDRDTKATNFSPPYHKAHPRNYHFILDEPDICERQKPFLVLMVPVAPQQLEARNSIRSTWGNESVVQGKNITVLFVLGLKGGEDGKKHQEQLNLESQQYHDLIQSTFIDTYNNLTIKTMVIMDWLATHCPQASYAMKIDSDMFLNLENLMSLLLAPNTPKENYITGMIMWNRPVVRNEHSKWYVPKEVYPDDVYPTYLLGMGYVFSSDLPEKLVKVSKDVPPFNIEDAYVGACLKKLGLPPSSPPDPSKFKAYHSGEFKRSEFARIITTILGSPKQLTTFWQQLKRAV</sequence>
<dbReference type="GO" id="GO:0006493">
    <property type="term" value="P:protein O-linked glycosylation"/>
    <property type="evidence" value="ECO:0007669"/>
    <property type="project" value="TreeGrafter"/>
</dbReference>
<evidence type="ECO:0000256" key="7">
    <source>
        <dbReference type="ARBA" id="ARBA00022968"/>
    </source>
</evidence>
<evidence type="ECO:0000256" key="1">
    <source>
        <dbReference type="ARBA" id="ARBA00004323"/>
    </source>
</evidence>
<dbReference type="Gene3D" id="3.90.550.50">
    <property type="match status" value="1"/>
</dbReference>
<gene>
    <name evidence="16" type="primary">LOC108259427</name>
</gene>